<keyword evidence="6" id="KW-0548">Nucleotidyltransferase</keyword>
<evidence type="ECO:0000256" key="6">
    <source>
        <dbReference type="ARBA" id="ARBA00022695"/>
    </source>
</evidence>
<evidence type="ECO:0000313" key="14">
    <source>
        <dbReference type="EMBL" id="GAY58819.1"/>
    </source>
</evidence>
<protein>
    <recommendedName>
        <fullName evidence="2">FAD synthase</fullName>
        <ecNumber evidence="2">2.7.7.2</ecNumber>
    </recommendedName>
    <alternativeName>
        <fullName evidence="10">FAD pyrophosphorylase</fullName>
    </alternativeName>
    <alternativeName>
        <fullName evidence="11">FMN adenylyltransferase</fullName>
    </alternativeName>
</protein>
<comment type="catalytic activity">
    <reaction evidence="12">
        <text>FMN + ATP + H(+) = FAD + diphosphate</text>
        <dbReference type="Rhea" id="RHEA:17237"/>
        <dbReference type="ChEBI" id="CHEBI:15378"/>
        <dbReference type="ChEBI" id="CHEBI:30616"/>
        <dbReference type="ChEBI" id="CHEBI:33019"/>
        <dbReference type="ChEBI" id="CHEBI:57692"/>
        <dbReference type="ChEBI" id="CHEBI:58210"/>
        <dbReference type="EC" id="2.7.7.2"/>
    </reaction>
</comment>
<evidence type="ECO:0000256" key="9">
    <source>
        <dbReference type="ARBA" id="ARBA00022840"/>
    </source>
</evidence>
<keyword evidence="9" id="KW-0067">ATP-binding</keyword>
<sequence>MGRGWGFHLIPIPSPNKKLESRSTAAAAYLSLSAFQSQGHAVTVHSHRQPLTVADSSFTIQASTIAAAARLPHLRQPLQPLPVVAVAPVKNLMICRHYYCEKTEDYLCSFNSLLFILNRKSTIMEIDKAIRESDDRRLKTKYNNAINVIQRTLALYSIEEVAFSFNGGKDSTVLLHLLRAGYFLHKGEQSCSNGSLTFPIRTIYFESNSAFPEINSFTYDTASKYVLQLDIIRSDFKSGLEALLNAKPIRAIFLGVRIGDPTAVGQEQFSPSSPGWPPFMRVNPILDWSYRKNIKEKRKSTVKALPNAPPATKKLHCTMYCKDVWAFILTCKVQYCSLYDQGYTSIGSIHDTLPNALLCVSDSSNNQEKFKPAYKLSDGRLERAGRVKKVSPSICGTAVANVMDNVDSHKSSLLKASAIAVGDEILFGTIEDQLGPSLCKKLHSIGWSVSQIAVLQNDIDSVAEEVERQKASHDMVFVYGGVGPLHSDVTLAGVAKAFGVRLAPDEEFEEYLRQLIGDHCTGDRNEMALLPEGTTELLHHDKLLLPL</sequence>
<dbReference type="AlphaFoldDB" id="A0A2H5Q2F7"/>
<dbReference type="PANTHER" id="PTHR23293">
    <property type="entry name" value="FAD SYNTHETASE-RELATED FMN ADENYLYLTRANSFERASE"/>
    <property type="match status" value="1"/>
</dbReference>
<dbReference type="InterPro" id="IPR014729">
    <property type="entry name" value="Rossmann-like_a/b/a_fold"/>
</dbReference>
<evidence type="ECO:0000256" key="4">
    <source>
        <dbReference type="ARBA" id="ARBA00022643"/>
    </source>
</evidence>
<dbReference type="CDD" id="cd23948">
    <property type="entry name" value="FAD_synthase"/>
    <property type="match status" value="1"/>
</dbReference>
<feature type="domain" description="MoaB/Mog" evidence="13">
    <location>
        <begin position="417"/>
        <end position="546"/>
    </location>
</feature>
<proteinExistence type="predicted"/>
<keyword evidence="4" id="KW-0288">FMN</keyword>
<evidence type="ECO:0000313" key="15">
    <source>
        <dbReference type="Proteomes" id="UP000236630"/>
    </source>
</evidence>
<dbReference type="Gene3D" id="3.40.50.620">
    <property type="entry name" value="HUPs"/>
    <property type="match status" value="2"/>
</dbReference>
<accession>A0A2H5Q2F7</accession>
<name>A0A2H5Q2F7_CITUN</name>
<dbReference type="GO" id="GO:0003919">
    <property type="term" value="F:FMN adenylyltransferase activity"/>
    <property type="evidence" value="ECO:0007669"/>
    <property type="project" value="UniProtKB-EC"/>
</dbReference>
<dbReference type="STRING" id="55188.A0A2H5Q2F7"/>
<dbReference type="Pfam" id="PF01507">
    <property type="entry name" value="PAPS_reduct"/>
    <property type="match status" value="2"/>
</dbReference>
<comment type="pathway">
    <text evidence="1">Cofactor biosynthesis; FAD biosynthesis; FAD from FMN: step 1/1.</text>
</comment>
<dbReference type="Proteomes" id="UP000236630">
    <property type="component" value="Unassembled WGS sequence"/>
</dbReference>
<dbReference type="SUPFAM" id="SSF52402">
    <property type="entry name" value="Adenine nucleotide alpha hydrolases-like"/>
    <property type="match status" value="1"/>
</dbReference>
<evidence type="ECO:0000256" key="5">
    <source>
        <dbReference type="ARBA" id="ARBA00022679"/>
    </source>
</evidence>
<evidence type="ECO:0000256" key="3">
    <source>
        <dbReference type="ARBA" id="ARBA00022630"/>
    </source>
</evidence>
<dbReference type="FunFam" id="3.40.980.10:FF:000010">
    <property type="entry name" value="Phosphoadenosine phosphosulfate reductase family protein"/>
    <property type="match status" value="1"/>
</dbReference>
<evidence type="ECO:0000256" key="8">
    <source>
        <dbReference type="ARBA" id="ARBA00022827"/>
    </source>
</evidence>
<dbReference type="InterPro" id="IPR002500">
    <property type="entry name" value="PAPS_reduct_dom"/>
</dbReference>
<dbReference type="Gene3D" id="3.40.980.10">
    <property type="entry name" value="MoaB/Mog-like domain"/>
    <property type="match status" value="1"/>
</dbReference>
<keyword evidence="7" id="KW-0547">Nucleotide-binding</keyword>
<evidence type="ECO:0000256" key="2">
    <source>
        <dbReference type="ARBA" id="ARBA00012393"/>
    </source>
</evidence>
<dbReference type="GO" id="GO:0005524">
    <property type="term" value="F:ATP binding"/>
    <property type="evidence" value="ECO:0007669"/>
    <property type="project" value="UniProtKB-KW"/>
</dbReference>
<evidence type="ECO:0000256" key="10">
    <source>
        <dbReference type="ARBA" id="ARBA00031145"/>
    </source>
</evidence>
<dbReference type="InterPro" id="IPR036425">
    <property type="entry name" value="MoaB/Mog-like_dom_sf"/>
</dbReference>
<evidence type="ECO:0000256" key="1">
    <source>
        <dbReference type="ARBA" id="ARBA00004726"/>
    </source>
</evidence>
<comment type="caution">
    <text evidence="14">The sequence shown here is derived from an EMBL/GenBank/DDBJ whole genome shotgun (WGS) entry which is preliminary data.</text>
</comment>
<feature type="non-terminal residue" evidence="14">
    <location>
        <position position="547"/>
    </location>
</feature>
<dbReference type="EC" id="2.7.7.2" evidence="2"/>
<evidence type="ECO:0000256" key="7">
    <source>
        <dbReference type="ARBA" id="ARBA00022741"/>
    </source>
</evidence>
<dbReference type="GO" id="GO:0006747">
    <property type="term" value="P:FAD biosynthetic process"/>
    <property type="evidence" value="ECO:0007669"/>
    <property type="project" value="TreeGrafter"/>
</dbReference>
<keyword evidence="15" id="KW-1185">Reference proteome</keyword>
<dbReference type="SUPFAM" id="SSF53218">
    <property type="entry name" value="Molybdenum cofactor biosynthesis proteins"/>
    <property type="match status" value="1"/>
</dbReference>
<keyword evidence="5" id="KW-0808">Transferase</keyword>
<keyword evidence="3" id="KW-0285">Flavoprotein</keyword>
<organism evidence="14 15">
    <name type="scientific">Citrus unshiu</name>
    <name type="common">Satsuma mandarin</name>
    <name type="synonym">Citrus nobilis var. unshiu</name>
    <dbReference type="NCBI Taxonomy" id="55188"/>
    <lineage>
        <taxon>Eukaryota</taxon>
        <taxon>Viridiplantae</taxon>
        <taxon>Streptophyta</taxon>
        <taxon>Embryophyta</taxon>
        <taxon>Tracheophyta</taxon>
        <taxon>Spermatophyta</taxon>
        <taxon>Magnoliopsida</taxon>
        <taxon>eudicotyledons</taxon>
        <taxon>Gunneridae</taxon>
        <taxon>Pentapetalae</taxon>
        <taxon>rosids</taxon>
        <taxon>malvids</taxon>
        <taxon>Sapindales</taxon>
        <taxon>Rutaceae</taxon>
        <taxon>Aurantioideae</taxon>
        <taxon>Citrus</taxon>
    </lineage>
</organism>
<reference evidence="14 15" key="1">
    <citation type="journal article" date="2017" name="Front. Genet.">
        <title>Draft sequencing of the heterozygous diploid genome of Satsuma (Citrus unshiu Marc.) using a hybrid assembly approach.</title>
        <authorList>
            <person name="Shimizu T."/>
            <person name="Tanizawa Y."/>
            <person name="Mochizuki T."/>
            <person name="Nagasaki H."/>
            <person name="Yoshioka T."/>
            <person name="Toyoda A."/>
            <person name="Fujiyama A."/>
            <person name="Kaminuma E."/>
            <person name="Nakamura Y."/>
        </authorList>
    </citation>
    <scope>NUCLEOTIDE SEQUENCE [LARGE SCALE GENOMIC DNA]</scope>
    <source>
        <strain evidence="15">cv. Miyagawa wase</strain>
    </source>
</reference>
<evidence type="ECO:0000256" key="12">
    <source>
        <dbReference type="ARBA" id="ARBA00049494"/>
    </source>
</evidence>
<dbReference type="EMBL" id="BDQV01000193">
    <property type="protein sequence ID" value="GAY58819.1"/>
    <property type="molecule type" value="Genomic_DNA"/>
</dbReference>
<dbReference type="SMART" id="SM00852">
    <property type="entry name" value="MoCF_biosynth"/>
    <property type="match status" value="1"/>
</dbReference>
<evidence type="ECO:0000256" key="11">
    <source>
        <dbReference type="ARBA" id="ARBA00031871"/>
    </source>
</evidence>
<gene>
    <name evidence="14" type="ORF">CUMW_189750</name>
</gene>
<keyword evidence="8" id="KW-0274">FAD</keyword>
<dbReference type="Pfam" id="PF00994">
    <property type="entry name" value="MoCF_biosynth"/>
    <property type="match status" value="1"/>
</dbReference>
<dbReference type="PANTHER" id="PTHR23293:SF9">
    <property type="entry name" value="FAD SYNTHASE"/>
    <property type="match status" value="1"/>
</dbReference>
<evidence type="ECO:0000259" key="13">
    <source>
        <dbReference type="SMART" id="SM00852"/>
    </source>
</evidence>
<dbReference type="InterPro" id="IPR001453">
    <property type="entry name" value="MoaB/Mog_dom"/>
</dbReference>